<proteinExistence type="predicted"/>
<gene>
    <name evidence="2" type="ORF">ABLG96_20290</name>
</gene>
<dbReference type="EMBL" id="CP159218">
    <property type="protein sequence ID" value="XCG63503.1"/>
    <property type="molecule type" value="Genomic_DNA"/>
</dbReference>
<dbReference type="AlphaFoldDB" id="A0AAU8DMV0"/>
<protein>
    <recommendedName>
        <fullName evidence="3">DUF3558 domain-containing protein</fullName>
    </recommendedName>
</protein>
<name>A0AAU8DMV0_9ACTN</name>
<evidence type="ECO:0000313" key="2">
    <source>
        <dbReference type="EMBL" id="XCG63503.1"/>
    </source>
</evidence>
<dbReference type="RefSeq" id="WP_353649118.1">
    <property type="nucleotide sequence ID" value="NZ_CP159218.1"/>
</dbReference>
<evidence type="ECO:0000256" key="1">
    <source>
        <dbReference type="SAM" id="MobiDB-lite"/>
    </source>
</evidence>
<sequence>MGSDHAGISAAVKTEKTPVSSGLCDGTGVEGSYTCYLKTADGVINVAGDDLKPVVDFSNELAKTLGAS</sequence>
<evidence type="ECO:0008006" key="3">
    <source>
        <dbReference type="Google" id="ProtNLM"/>
    </source>
</evidence>
<reference evidence="2" key="1">
    <citation type="submission" date="2024-05" db="EMBL/GenBank/DDBJ databases">
        <authorList>
            <person name="Cai S.Y."/>
            <person name="Jin L.M."/>
            <person name="Li H.R."/>
        </authorList>
    </citation>
    <scope>NUCLEOTIDE SEQUENCE</scope>
    <source>
        <strain evidence="2">A5-74</strain>
    </source>
</reference>
<feature type="region of interest" description="Disordered" evidence="1">
    <location>
        <begin position="1"/>
        <end position="23"/>
    </location>
</feature>
<accession>A0AAU8DMV0</accession>
<organism evidence="2">
    <name type="scientific">Nakamurella sp. A5-74</name>
    <dbReference type="NCBI Taxonomy" id="3158264"/>
    <lineage>
        <taxon>Bacteria</taxon>
        <taxon>Bacillati</taxon>
        <taxon>Actinomycetota</taxon>
        <taxon>Actinomycetes</taxon>
        <taxon>Nakamurellales</taxon>
        <taxon>Nakamurellaceae</taxon>
        <taxon>Nakamurella</taxon>
    </lineage>
</organism>